<name>A0A1I7SJ07_BURXY</name>
<reference evidence="2" key="1">
    <citation type="submission" date="2016-11" db="UniProtKB">
        <authorList>
            <consortium name="WormBaseParasite"/>
        </authorList>
    </citation>
    <scope>IDENTIFICATION</scope>
</reference>
<dbReference type="Proteomes" id="UP000095284">
    <property type="component" value="Unplaced"/>
</dbReference>
<accession>A0A1I7SJ07</accession>
<evidence type="ECO:0000313" key="1">
    <source>
        <dbReference type="Proteomes" id="UP000095284"/>
    </source>
</evidence>
<sequence>MWSVKNRLAKFCKKVNDTEWNLRTFKMFLTALIAFTLAAGTLAAGPNKPLRLPPQYIPEVLVRDRVLDGDGVKVFSDFWFKSM</sequence>
<organism evidence="1 2">
    <name type="scientific">Bursaphelenchus xylophilus</name>
    <name type="common">Pinewood nematode worm</name>
    <name type="synonym">Aphelenchoides xylophilus</name>
    <dbReference type="NCBI Taxonomy" id="6326"/>
    <lineage>
        <taxon>Eukaryota</taxon>
        <taxon>Metazoa</taxon>
        <taxon>Ecdysozoa</taxon>
        <taxon>Nematoda</taxon>
        <taxon>Chromadorea</taxon>
        <taxon>Rhabditida</taxon>
        <taxon>Tylenchina</taxon>
        <taxon>Tylenchomorpha</taxon>
        <taxon>Aphelenchoidea</taxon>
        <taxon>Aphelenchoididae</taxon>
        <taxon>Bursaphelenchus</taxon>
    </lineage>
</organism>
<dbReference type="WBParaSite" id="BXY_1303000.1">
    <property type="protein sequence ID" value="BXY_1303000.1"/>
    <property type="gene ID" value="BXY_1303000"/>
</dbReference>
<protein>
    <submittedName>
        <fullName evidence="2">Secreted protein</fullName>
    </submittedName>
</protein>
<evidence type="ECO:0000313" key="2">
    <source>
        <dbReference type="WBParaSite" id="BXY_1303000.1"/>
    </source>
</evidence>
<proteinExistence type="predicted"/>
<dbReference type="AlphaFoldDB" id="A0A1I7SJ07"/>